<reference evidence="2" key="1">
    <citation type="journal article" date="2022" name="Int. J. Mol. Sci.">
        <title>Draft Genome of Tanacetum Coccineum: Genomic Comparison of Closely Related Tanacetum-Family Plants.</title>
        <authorList>
            <person name="Yamashiro T."/>
            <person name="Shiraishi A."/>
            <person name="Nakayama K."/>
            <person name="Satake H."/>
        </authorList>
    </citation>
    <scope>NUCLEOTIDE SEQUENCE</scope>
</reference>
<organism evidence="2 3">
    <name type="scientific">Tanacetum coccineum</name>
    <dbReference type="NCBI Taxonomy" id="301880"/>
    <lineage>
        <taxon>Eukaryota</taxon>
        <taxon>Viridiplantae</taxon>
        <taxon>Streptophyta</taxon>
        <taxon>Embryophyta</taxon>
        <taxon>Tracheophyta</taxon>
        <taxon>Spermatophyta</taxon>
        <taxon>Magnoliopsida</taxon>
        <taxon>eudicotyledons</taxon>
        <taxon>Gunneridae</taxon>
        <taxon>Pentapetalae</taxon>
        <taxon>asterids</taxon>
        <taxon>campanulids</taxon>
        <taxon>Asterales</taxon>
        <taxon>Asteraceae</taxon>
        <taxon>Asteroideae</taxon>
        <taxon>Anthemideae</taxon>
        <taxon>Anthemidinae</taxon>
        <taxon>Tanacetum</taxon>
    </lineage>
</organism>
<feature type="region of interest" description="Disordered" evidence="1">
    <location>
        <begin position="303"/>
        <end position="341"/>
    </location>
</feature>
<comment type="caution">
    <text evidence="2">The sequence shown here is derived from an EMBL/GenBank/DDBJ whole genome shotgun (WGS) entry which is preliminary data.</text>
</comment>
<feature type="compositionally biased region" description="Polar residues" evidence="1">
    <location>
        <begin position="315"/>
        <end position="332"/>
    </location>
</feature>
<evidence type="ECO:0000313" key="3">
    <source>
        <dbReference type="Proteomes" id="UP001151760"/>
    </source>
</evidence>
<name>A0ABQ4YP23_9ASTR</name>
<accession>A0ABQ4YP23</accession>
<proteinExistence type="predicted"/>
<keyword evidence="3" id="KW-1185">Reference proteome</keyword>
<reference evidence="2" key="2">
    <citation type="submission" date="2022-01" db="EMBL/GenBank/DDBJ databases">
        <authorList>
            <person name="Yamashiro T."/>
            <person name="Shiraishi A."/>
            <person name="Satake H."/>
            <person name="Nakayama K."/>
        </authorList>
    </citation>
    <scope>NUCLEOTIDE SEQUENCE</scope>
</reference>
<feature type="region of interest" description="Disordered" evidence="1">
    <location>
        <begin position="234"/>
        <end position="287"/>
    </location>
</feature>
<feature type="compositionally biased region" description="Polar residues" evidence="1">
    <location>
        <begin position="248"/>
        <end position="260"/>
    </location>
</feature>
<evidence type="ECO:0000256" key="1">
    <source>
        <dbReference type="SAM" id="MobiDB-lite"/>
    </source>
</evidence>
<dbReference type="Proteomes" id="UP001151760">
    <property type="component" value="Unassembled WGS sequence"/>
</dbReference>
<dbReference type="EMBL" id="BQNB010010525">
    <property type="protein sequence ID" value="GJS78443.1"/>
    <property type="molecule type" value="Genomic_DNA"/>
</dbReference>
<protein>
    <submittedName>
        <fullName evidence="2">Uncharacterized protein</fullName>
    </submittedName>
</protein>
<gene>
    <name evidence="2" type="ORF">Tco_0728324</name>
</gene>
<evidence type="ECO:0000313" key="2">
    <source>
        <dbReference type="EMBL" id="GJS78443.1"/>
    </source>
</evidence>
<sequence>MTTLKFADTHNMVAFLAKPTESEGFEQIVNLLNAHPIKHALTVNPTIYTSCIEQFWATVKAKTINGEVQLQALVDGKKIIITESIVRRDLQLEDAEGVDCLPNATIFEQLTLIGYEKLSQKLTFYKAFFSQQWKFLIHTILQCLSAKTTAWNEFSSTMASVIICLATNQKFNFSKYIFESMVKNLENVSGKFLMYPRFVQVFVNQQLEGMPAHKRIYIAPSHTKKIFGNMRRVRKGSANPTDPHHTPTFIQPSTSQPQMKQRSRRPKRKDTQVPQSSVPSDNVADEAINEEMDDSFVRAATTASSLEAEHDSGNIIKTRSRATPNEAGSQGTTSGGGLRCQDTMGDTIAQTRFENMFKTSNDSLLVGVNTPRSDEDSMTLKELMEFFKKLEKKRGSRNHKLKRLFKVVRSARVIFSNEASLGDQEDASKHGRKIDDIDKDAEITLVHETHGRYGDDLMFDTGVLDDEEVFAGQDMAEKEINVVKKEVSTVDLVTTAGEVVTTASVEISTASPTETTIADDLTLA</sequence>